<dbReference type="GO" id="GO:0005290">
    <property type="term" value="F:L-histidine transmembrane transporter activity"/>
    <property type="evidence" value="ECO:0007669"/>
    <property type="project" value="TreeGrafter"/>
</dbReference>
<feature type="transmembrane region" description="Helical" evidence="9">
    <location>
        <begin position="7"/>
        <end position="24"/>
    </location>
</feature>
<evidence type="ECO:0000256" key="5">
    <source>
        <dbReference type="ARBA" id="ARBA00022692"/>
    </source>
</evidence>
<comment type="similarity">
    <text evidence="2">Belongs to the amino acid/polyamine transporter 2 family.</text>
</comment>
<keyword evidence="6" id="KW-0029">Amino-acid transport</keyword>
<dbReference type="GO" id="GO:0061459">
    <property type="term" value="F:L-arginine transmembrane transporter activity"/>
    <property type="evidence" value="ECO:0007669"/>
    <property type="project" value="TreeGrafter"/>
</dbReference>
<dbReference type="GO" id="GO:0005302">
    <property type="term" value="F:L-tyrosine transmembrane transporter activity"/>
    <property type="evidence" value="ECO:0007669"/>
    <property type="project" value="TreeGrafter"/>
</dbReference>
<dbReference type="PANTHER" id="PTHR22950">
    <property type="entry name" value="AMINO ACID TRANSPORTER"/>
    <property type="match status" value="1"/>
</dbReference>
<accession>A0AAF0F0M6</accession>
<dbReference type="RefSeq" id="XP_060120558.1">
    <property type="nucleotide sequence ID" value="XM_060264575.1"/>
</dbReference>
<feature type="transmembrane region" description="Helical" evidence="9">
    <location>
        <begin position="123"/>
        <end position="143"/>
    </location>
</feature>
<keyword evidence="3" id="KW-0813">Transport</keyword>
<name>A0AAF0F0M6_9BASI</name>
<comment type="subcellular location">
    <subcellularLocation>
        <location evidence="1">Vacuole membrane</location>
        <topology evidence="1">Multi-pass membrane protein</topology>
    </subcellularLocation>
</comment>
<keyword evidence="7 9" id="KW-1133">Transmembrane helix</keyword>
<feature type="transmembrane region" description="Helical" evidence="9">
    <location>
        <begin position="195"/>
        <end position="216"/>
    </location>
</feature>
<feature type="domain" description="Amino acid transporter transmembrane" evidence="10">
    <location>
        <begin position="3"/>
        <end position="414"/>
    </location>
</feature>
<feature type="transmembrane region" description="Helical" evidence="9">
    <location>
        <begin position="339"/>
        <end position="357"/>
    </location>
</feature>
<feature type="transmembrane region" description="Helical" evidence="9">
    <location>
        <begin position="155"/>
        <end position="173"/>
    </location>
</feature>
<evidence type="ECO:0000313" key="11">
    <source>
        <dbReference type="EMBL" id="WFD37661.1"/>
    </source>
</evidence>
<keyword evidence="12" id="KW-1185">Reference proteome</keyword>
<evidence type="ECO:0000256" key="8">
    <source>
        <dbReference type="ARBA" id="ARBA00023136"/>
    </source>
</evidence>
<feature type="transmembrane region" description="Helical" evidence="9">
    <location>
        <begin position="30"/>
        <end position="54"/>
    </location>
</feature>
<evidence type="ECO:0000256" key="3">
    <source>
        <dbReference type="ARBA" id="ARBA00022448"/>
    </source>
</evidence>
<sequence length="426" mass="46156">MLSSISGLTNTIIGAGMLALPHAYAKMGWLQGSLLVVLCAVVTNFGLYLIKLCADRMDKRVNSFYDMTSQVMPSAVWYFDATIFVKCFGVGVSYLMISGNLIPQVILSLARALGVGTKSVPSWLLSTPLWILVCLTLMAPACFYRKLDSLRIIGYLNMGAVAYLLLILFYYFVNSSAAHLPSHGEMDAVLVSTDVLRTFPIMVFAYTCAQNILPVYNELQHSTVERSTLVTVISVGASALVYLVVALVGYATFGSNVSDNIIAMYPDTNLFVCFGKLSVIALTLTSYPMQLYPCRASLLNMLEVNVDVLSATEAEQSMLGASSGEMDPVLHREIGERRWTVLTLALMSAGLFISMLVNDLSVVLGIVGSVGSTTISFILPALLYRSIFREDAKSPLYTAATALGVWGAIVLVLALTVNISKIFQGL</sequence>
<feature type="transmembrane region" description="Helical" evidence="9">
    <location>
        <begin position="75"/>
        <end position="97"/>
    </location>
</feature>
<dbReference type="GO" id="GO:0005313">
    <property type="term" value="F:L-glutamate transmembrane transporter activity"/>
    <property type="evidence" value="ECO:0007669"/>
    <property type="project" value="TreeGrafter"/>
</dbReference>
<dbReference type="PANTHER" id="PTHR22950:SF678">
    <property type="entry name" value="VACUOLAR AMINO ACID TRANSPORTER 5-RELATED"/>
    <property type="match status" value="1"/>
</dbReference>
<dbReference type="Proteomes" id="UP001217754">
    <property type="component" value="Chromosome 1"/>
</dbReference>
<dbReference type="InterPro" id="IPR013057">
    <property type="entry name" value="AA_transpt_TM"/>
</dbReference>
<dbReference type="EMBL" id="CP119958">
    <property type="protein sequence ID" value="WFD37661.1"/>
    <property type="molecule type" value="Genomic_DNA"/>
</dbReference>
<feature type="transmembrane region" description="Helical" evidence="9">
    <location>
        <begin position="396"/>
        <end position="419"/>
    </location>
</feature>
<keyword evidence="8 9" id="KW-0472">Membrane</keyword>
<keyword evidence="4" id="KW-0926">Vacuole</keyword>
<gene>
    <name evidence="11" type="ORF">MJAP1_000608</name>
</gene>
<dbReference type="GO" id="GO:0000329">
    <property type="term" value="C:fungal-type vacuole membrane"/>
    <property type="evidence" value="ECO:0007669"/>
    <property type="project" value="TreeGrafter"/>
</dbReference>
<keyword evidence="5 9" id="KW-0812">Transmembrane</keyword>
<evidence type="ECO:0000256" key="1">
    <source>
        <dbReference type="ARBA" id="ARBA00004128"/>
    </source>
</evidence>
<feature type="transmembrane region" description="Helical" evidence="9">
    <location>
        <begin position="228"/>
        <end position="248"/>
    </location>
</feature>
<feature type="transmembrane region" description="Helical" evidence="9">
    <location>
        <begin position="363"/>
        <end position="384"/>
    </location>
</feature>
<reference evidence="11" key="1">
    <citation type="submission" date="2023-03" db="EMBL/GenBank/DDBJ databases">
        <title>Mating type loci evolution in Malassezia.</title>
        <authorList>
            <person name="Coelho M.A."/>
        </authorList>
    </citation>
    <scope>NUCLEOTIDE SEQUENCE</scope>
    <source>
        <strain evidence="11">CBS 9431</strain>
    </source>
</reference>
<organism evidence="11 12">
    <name type="scientific">Malassezia japonica</name>
    <dbReference type="NCBI Taxonomy" id="223818"/>
    <lineage>
        <taxon>Eukaryota</taxon>
        <taxon>Fungi</taxon>
        <taxon>Dikarya</taxon>
        <taxon>Basidiomycota</taxon>
        <taxon>Ustilaginomycotina</taxon>
        <taxon>Malasseziomycetes</taxon>
        <taxon>Malasseziales</taxon>
        <taxon>Malasseziaceae</taxon>
        <taxon>Malassezia</taxon>
    </lineage>
</organism>
<evidence type="ECO:0000259" key="10">
    <source>
        <dbReference type="Pfam" id="PF01490"/>
    </source>
</evidence>
<evidence type="ECO:0000256" key="4">
    <source>
        <dbReference type="ARBA" id="ARBA00022554"/>
    </source>
</evidence>
<feature type="transmembrane region" description="Helical" evidence="9">
    <location>
        <begin position="268"/>
        <end position="287"/>
    </location>
</feature>
<evidence type="ECO:0000256" key="7">
    <source>
        <dbReference type="ARBA" id="ARBA00022989"/>
    </source>
</evidence>
<dbReference type="Pfam" id="PF01490">
    <property type="entry name" value="Aa_trans"/>
    <property type="match status" value="1"/>
</dbReference>
<dbReference type="GO" id="GO:0015194">
    <property type="term" value="F:L-serine transmembrane transporter activity"/>
    <property type="evidence" value="ECO:0007669"/>
    <property type="project" value="TreeGrafter"/>
</dbReference>
<dbReference type="GO" id="GO:0015189">
    <property type="term" value="F:L-lysine transmembrane transporter activity"/>
    <property type="evidence" value="ECO:0007669"/>
    <property type="project" value="TreeGrafter"/>
</dbReference>
<evidence type="ECO:0000313" key="12">
    <source>
        <dbReference type="Proteomes" id="UP001217754"/>
    </source>
</evidence>
<dbReference type="GeneID" id="85224257"/>
<evidence type="ECO:0000256" key="9">
    <source>
        <dbReference type="SAM" id="Phobius"/>
    </source>
</evidence>
<proteinExistence type="inferred from homology"/>
<evidence type="ECO:0000256" key="2">
    <source>
        <dbReference type="ARBA" id="ARBA00008066"/>
    </source>
</evidence>
<protein>
    <recommendedName>
        <fullName evidence="10">Amino acid transporter transmembrane domain-containing protein</fullName>
    </recommendedName>
</protein>
<evidence type="ECO:0000256" key="6">
    <source>
        <dbReference type="ARBA" id="ARBA00022970"/>
    </source>
</evidence>
<dbReference type="AlphaFoldDB" id="A0AAF0F0M6"/>